<proteinExistence type="predicted"/>
<sequence>MTYPCLSATEFQAQGTSASAVLSIAKFLAKQNYPTEAKQMRSAAFELADMTGIRLRANRQHRPANDNRARRYSKRAA</sequence>
<feature type="region of interest" description="Disordered" evidence="1">
    <location>
        <begin position="56"/>
        <end position="77"/>
    </location>
</feature>
<evidence type="ECO:0000313" key="3">
    <source>
        <dbReference type="Proteomes" id="UP000641137"/>
    </source>
</evidence>
<dbReference type="RefSeq" id="WP_189486882.1">
    <property type="nucleotide sequence ID" value="NZ_BMZO01000001.1"/>
</dbReference>
<evidence type="ECO:0000256" key="1">
    <source>
        <dbReference type="SAM" id="MobiDB-lite"/>
    </source>
</evidence>
<reference evidence="2" key="2">
    <citation type="submission" date="2020-09" db="EMBL/GenBank/DDBJ databases">
        <authorList>
            <person name="Sun Q."/>
            <person name="Kim S."/>
        </authorList>
    </citation>
    <scope>NUCLEOTIDE SEQUENCE</scope>
    <source>
        <strain evidence="2">KCTC 42097</strain>
    </source>
</reference>
<gene>
    <name evidence="2" type="ORF">GCM10010136_01750</name>
</gene>
<organism evidence="2 3">
    <name type="scientific">Limoniibacter endophyticus</name>
    <dbReference type="NCBI Taxonomy" id="1565040"/>
    <lineage>
        <taxon>Bacteria</taxon>
        <taxon>Pseudomonadati</taxon>
        <taxon>Pseudomonadota</taxon>
        <taxon>Alphaproteobacteria</taxon>
        <taxon>Hyphomicrobiales</taxon>
        <taxon>Bartonellaceae</taxon>
        <taxon>Limoniibacter</taxon>
    </lineage>
</organism>
<dbReference type="AlphaFoldDB" id="A0A8J3DKM2"/>
<dbReference type="EMBL" id="BMZO01000001">
    <property type="protein sequence ID" value="GHC61286.1"/>
    <property type="molecule type" value="Genomic_DNA"/>
</dbReference>
<accession>A0A8J3DKM2</accession>
<name>A0A8J3DKM2_9HYPH</name>
<reference evidence="2" key="1">
    <citation type="journal article" date="2014" name="Int. J. Syst. Evol. Microbiol.">
        <title>Complete genome sequence of Corynebacterium casei LMG S-19264T (=DSM 44701T), isolated from a smear-ripened cheese.</title>
        <authorList>
            <consortium name="US DOE Joint Genome Institute (JGI-PGF)"/>
            <person name="Walter F."/>
            <person name="Albersmeier A."/>
            <person name="Kalinowski J."/>
            <person name="Ruckert C."/>
        </authorList>
    </citation>
    <scope>NUCLEOTIDE SEQUENCE</scope>
    <source>
        <strain evidence="2">KCTC 42097</strain>
    </source>
</reference>
<evidence type="ECO:0000313" key="2">
    <source>
        <dbReference type="EMBL" id="GHC61286.1"/>
    </source>
</evidence>
<keyword evidence="3" id="KW-1185">Reference proteome</keyword>
<dbReference type="Proteomes" id="UP000641137">
    <property type="component" value="Unassembled WGS sequence"/>
</dbReference>
<comment type="caution">
    <text evidence="2">The sequence shown here is derived from an EMBL/GenBank/DDBJ whole genome shotgun (WGS) entry which is preliminary data.</text>
</comment>
<protein>
    <submittedName>
        <fullName evidence="2">Uncharacterized protein</fullName>
    </submittedName>
</protein>